<dbReference type="SUPFAM" id="SSF140500">
    <property type="entry name" value="BAS1536-like"/>
    <property type="match status" value="1"/>
</dbReference>
<dbReference type="InterPro" id="IPR018540">
    <property type="entry name" value="Spo0E-like"/>
</dbReference>
<evidence type="ECO:0000313" key="1">
    <source>
        <dbReference type="EMBL" id="SDJ79429.1"/>
    </source>
</evidence>
<dbReference type="Gene3D" id="4.10.280.10">
    <property type="entry name" value="Helix-loop-helix DNA-binding domain"/>
    <property type="match status" value="1"/>
</dbReference>
<accession>A0A1G8WM31</accession>
<dbReference type="Proteomes" id="UP000199225">
    <property type="component" value="Unassembled WGS sequence"/>
</dbReference>
<dbReference type="InterPro" id="IPR036638">
    <property type="entry name" value="HLH_DNA-bd_sf"/>
</dbReference>
<protein>
    <submittedName>
        <fullName evidence="1">Spo0E like sporulation regulatory protein</fullName>
    </submittedName>
</protein>
<dbReference type="InterPro" id="IPR037208">
    <property type="entry name" value="Spo0E-like_sf"/>
</dbReference>
<keyword evidence="2" id="KW-1185">Reference proteome</keyword>
<dbReference type="OrthoDB" id="2721702at2"/>
<dbReference type="Pfam" id="PF09388">
    <property type="entry name" value="SpoOE-like"/>
    <property type="match status" value="1"/>
</dbReference>
<gene>
    <name evidence="1" type="ORF">SAMN04490247_3250</name>
</gene>
<evidence type="ECO:0000313" key="2">
    <source>
        <dbReference type="Proteomes" id="UP000199225"/>
    </source>
</evidence>
<reference evidence="2" key="1">
    <citation type="submission" date="2016-10" db="EMBL/GenBank/DDBJ databases">
        <authorList>
            <person name="Varghese N."/>
            <person name="Submissions S."/>
        </authorList>
    </citation>
    <scope>NUCLEOTIDE SEQUENCE [LARGE SCALE GENOMIC DNA]</scope>
    <source>
        <strain evidence="2">DSM 4771</strain>
    </source>
</reference>
<name>A0A1G8WM31_9BACI</name>
<dbReference type="RefSeq" id="WP_093194880.1">
    <property type="nucleotide sequence ID" value="NZ_FNEV01000017.1"/>
</dbReference>
<dbReference type="GO" id="GO:0046983">
    <property type="term" value="F:protein dimerization activity"/>
    <property type="evidence" value="ECO:0007669"/>
    <property type="project" value="InterPro"/>
</dbReference>
<dbReference type="AlphaFoldDB" id="A0A1G8WM31"/>
<dbReference type="EMBL" id="FNEV01000017">
    <property type="protein sequence ID" value="SDJ79429.1"/>
    <property type="molecule type" value="Genomic_DNA"/>
</dbReference>
<dbReference type="STRING" id="86666.SAMN04490247_3250"/>
<dbReference type="GO" id="GO:0043937">
    <property type="term" value="P:regulation of sporulation"/>
    <property type="evidence" value="ECO:0007669"/>
    <property type="project" value="InterPro"/>
</dbReference>
<proteinExistence type="predicted"/>
<sequence>MHTSPKDILSKKIEECRKDMFRAASYQSYTSPEVVYLSRKLDGLLNEYDKWKQPASQ</sequence>
<organism evidence="1 2">
    <name type="scientific">Salimicrobium halophilum</name>
    <dbReference type="NCBI Taxonomy" id="86666"/>
    <lineage>
        <taxon>Bacteria</taxon>
        <taxon>Bacillati</taxon>
        <taxon>Bacillota</taxon>
        <taxon>Bacilli</taxon>
        <taxon>Bacillales</taxon>
        <taxon>Bacillaceae</taxon>
        <taxon>Salimicrobium</taxon>
    </lineage>
</organism>